<dbReference type="PANTHER" id="PTHR45662">
    <property type="entry name" value="PHOSPHATIDYLINOSITIDE PHOSPHATASE SAC1"/>
    <property type="match status" value="1"/>
</dbReference>
<reference evidence="3" key="1">
    <citation type="submission" date="2021-06" db="EMBL/GenBank/DDBJ databases">
        <authorList>
            <person name="Kallberg Y."/>
            <person name="Tangrot J."/>
            <person name="Rosling A."/>
        </authorList>
    </citation>
    <scope>NUCLEOTIDE SEQUENCE</scope>
    <source>
        <strain evidence="3">IA702</strain>
    </source>
</reference>
<protein>
    <submittedName>
        <fullName evidence="3">2980_t:CDS:1</fullName>
    </submittedName>
</protein>
<sequence length="617" mass="70479">ILDERIIKEIVLLFRGESFYFSYDYDLTTSLQQKEDKLAACENVPLWKQVTKHFWWNESMLQCLIDMELHSWILPIMQGYVQIELCEIENLPFYLILISRRSRERAGLRYQRRGVNEQGHVANFVETEQILLTTIDDVPNVVSFLQVRGSMPLFWSQSPYGLKPKPVLERKPKDNELAIATHFSQLIEQYGTIVCISLTESTGREQIIGSAYQEAVANLNNDNIEFVEFDFHRECRGMKYENISNLIGELENKFSAMGYFWKAEGSPVHCRQTGIFRTNCMDCLDRTNVVQSALARHVLILQLLRFGIPEILDNGVSHYDAFENIFNDGKRNIQGMVNDASNSLARMYQNTFRDFFRQATIDYLLGHRSVEVFEELQRRFETSEPGEEDRWAKIRATAIEISSSIVIYDNEVKSNGWTFLSPSEPNAKRSKSYEEKVLLLTDKALYICTYHYGLEKIVQFVRIGLGEIQGIVKGEYILTTLYTSCTTVDDNYGLVIYYCAAGESTRLNSGSIRNNADPHTADDEETKFIAFKAFRSNIVGEATKFDSGAGGDHITGTQTAKQVVNEVVSEIVTACQAIGNHRESFVVEQPIISFAEANKNTGIMTKVGFQVKRALWL</sequence>
<dbReference type="OrthoDB" id="405996at2759"/>
<dbReference type="InterPro" id="IPR022158">
    <property type="entry name" value="Inositol_phosphatase"/>
</dbReference>
<dbReference type="InterPro" id="IPR002013">
    <property type="entry name" value="SAC_dom"/>
</dbReference>
<dbReference type="PROSITE" id="PS50275">
    <property type="entry name" value="SAC"/>
    <property type="match status" value="1"/>
</dbReference>
<feature type="domain" description="SAC" evidence="1">
    <location>
        <begin position="10"/>
        <end position="350"/>
    </location>
</feature>
<evidence type="ECO:0000313" key="3">
    <source>
        <dbReference type="EMBL" id="CAG8573255.1"/>
    </source>
</evidence>
<accession>A0A9N9BLQ3</accession>
<evidence type="ECO:0000313" key="4">
    <source>
        <dbReference type="Proteomes" id="UP000789572"/>
    </source>
</evidence>
<dbReference type="PROSITE" id="PS51791">
    <property type="entry name" value="HSAC2"/>
    <property type="match status" value="1"/>
</dbReference>
<dbReference type="GO" id="GO:0005783">
    <property type="term" value="C:endoplasmic reticulum"/>
    <property type="evidence" value="ECO:0007669"/>
    <property type="project" value="TreeGrafter"/>
</dbReference>
<evidence type="ECO:0000259" key="1">
    <source>
        <dbReference type="PROSITE" id="PS50275"/>
    </source>
</evidence>
<dbReference type="PANTHER" id="PTHR45662:SF7">
    <property type="entry name" value="SACI DOMAIN PROTEIN (AFU_ORTHOLOGUE AFUA_1G15890)"/>
    <property type="match status" value="1"/>
</dbReference>
<name>A0A9N9BLQ3_9GLOM</name>
<evidence type="ECO:0000259" key="2">
    <source>
        <dbReference type="PROSITE" id="PS51791"/>
    </source>
</evidence>
<proteinExistence type="predicted"/>
<dbReference type="Pfam" id="PF12456">
    <property type="entry name" value="hSac2"/>
    <property type="match status" value="1"/>
</dbReference>
<feature type="non-terminal residue" evidence="3">
    <location>
        <position position="1"/>
    </location>
</feature>
<keyword evidence="4" id="KW-1185">Reference proteome</keyword>
<feature type="domain" description="HSac2" evidence="2">
    <location>
        <begin position="389"/>
        <end position="555"/>
    </location>
</feature>
<dbReference type="GO" id="GO:0043812">
    <property type="term" value="F:phosphatidylinositol-4-phosphate phosphatase activity"/>
    <property type="evidence" value="ECO:0007669"/>
    <property type="project" value="TreeGrafter"/>
</dbReference>
<dbReference type="AlphaFoldDB" id="A0A9N9BLQ3"/>
<gene>
    <name evidence="3" type="ORF">POCULU_LOCUS6103</name>
</gene>
<dbReference type="GO" id="GO:0046856">
    <property type="term" value="P:phosphatidylinositol dephosphorylation"/>
    <property type="evidence" value="ECO:0007669"/>
    <property type="project" value="TreeGrafter"/>
</dbReference>
<dbReference type="EMBL" id="CAJVPJ010001058">
    <property type="protein sequence ID" value="CAG8573255.1"/>
    <property type="molecule type" value="Genomic_DNA"/>
</dbReference>
<organism evidence="3 4">
    <name type="scientific">Paraglomus occultum</name>
    <dbReference type="NCBI Taxonomy" id="144539"/>
    <lineage>
        <taxon>Eukaryota</taxon>
        <taxon>Fungi</taxon>
        <taxon>Fungi incertae sedis</taxon>
        <taxon>Mucoromycota</taxon>
        <taxon>Glomeromycotina</taxon>
        <taxon>Glomeromycetes</taxon>
        <taxon>Paraglomerales</taxon>
        <taxon>Paraglomeraceae</taxon>
        <taxon>Paraglomus</taxon>
    </lineage>
</organism>
<dbReference type="Proteomes" id="UP000789572">
    <property type="component" value="Unassembled WGS sequence"/>
</dbReference>
<comment type="caution">
    <text evidence="3">The sequence shown here is derived from an EMBL/GenBank/DDBJ whole genome shotgun (WGS) entry which is preliminary data.</text>
</comment>
<dbReference type="Pfam" id="PF02383">
    <property type="entry name" value="Syja_N"/>
    <property type="match status" value="1"/>
</dbReference>
<dbReference type="InterPro" id="IPR034753">
    <property type="entry name" value="hSac2"/>
</dbReference>